<gene>
    <name evidence="7" type="ordered locus">CFPG_663</name>
</gene>
<dbReference type="STRING" id="511995.CFPG_663"/>
<evidence type="ECO:0000256" key="3">
    <source>
        <dbReference type="ARBA" id="ARBA00039118"/>
    </source>
</evidence>
<dbReference type="AlphaFoldDB" id="B6YRV4"/>
<comment type="catalytic activity">
    <reaction evidence="4">
        <text>a monoamide of a dicarboxylate + H2O = a dicarboxylate + NH4(+)</text>
        <dbReference type="Rhea" id="RHEA:11716"/>
        <dbReference type="ChEBI" id="CHEBI:15377"/>
        <dbReference type="ChEBI" id="CHEBI:28938"/>
        <dbReference type="ChEBI" id="CHEBI:28965"/>
        <dbReference type="ChEBI" id="CHEBI:77450"/>
        <dbReference type="EC" id="3.5.1.3"/>
    </reaction>
</comment>
<dbReference type="PANTHER" id="PTHR47799">
    <property type="entry name" value="OMEGA-AMIDASE YAFV"/>
    <property type="match status" value="1"/>
</dbReference>
<keyword evidence="2" id="KW-0378">Hydrolase</keyword>
<dbReference type="PANTHER" id="PTHR47799:SF1">
    <property type="entry name" value="OMEGA-AMIDASE YAFV"/>
    <property type="match status" value="1"/>
</dbReference>
<evidence type="ECO:0000256" key="5">
    <source>
        <dbReference type="ARBA" id="ARBA00072139"/>
    </source>
</evidence>
<dbReference type="CDD" id="cd07575">
    <property type="entry name" value="Xc-1258_like"/>
    <property type="match status" value="1"/>
</dbReference>
<dbReference type="Proteomes" id="UP000000723">
    <property type="component" value="Chromosome"/>
</dbReference>
<dbReference type="HOGENOM" id="CLU_030130_3_7_10"/>
<accession>B6YRV4</accession>
<proteinExistence type="inferred from homology"/>
<dbReference type="InterPro" id="IPR003010">
    <property type="entry name" value="C-N_Hydrolase"/>
</dbReference>
<evidence type="ECO:0000256" key="1">
    <source>
        <dbReference type="ARBA" id="ARBA00010613"/>
    </source>
</evidence>
<dbReference type="Gene3D" id="3.60.110.10">
    <property type="entry name" value="Carbon-nitrogen hydrolase"/>
    <property type="match status" value="1"/>
</dbReference>
<dbReference type="InterPro" id="IPR052737">
    <property type="entry name" value="Omega-amidase_YafV"/>
</dbReference>
<evidence type="ECO:0000259" key="6">
    <source>
        <dbReference type="PROSITE" id="PS50263"/>
    </source>
</evidence>
<keyword evidence="8" id="KW-1185">Reference proteome</keyword>
<evidence type="ECO:0000256" key="2">
    <source>
        <dbReference type="ARBA" id="ARBA00022801"/>
    </source>
</evidence>
<dbReference type="RefSeq" id="WP_012573686.1">
    <property type="nucleotide sequence ID" value="NC_011565.1"/>
</dbReference>
<dbReference type="GO" id="GO:0050152">
    <property type="term" value="F:omega-amidase activity"/>
    <property type="evidence" value="ECO:0007669"/>
    <property type="project" value="UniProtKB-EC"/>
</dbReference>
<dbReference type="EC" id="3.5.1.3" evidence="3"/>
<evidence type="ECO:0000313" key="8">
    <source>
        <dbReference type="Proteomes" id="UP000000723"/>
    </source>
</evidence>
<reference evidence="8" key="1">
    <citation type="journal article" date="2008" name="Science">
        <title>Genome of an endosymbiont coupling N2 fixation to cellulolysis within RT protist cells in termite gut.</title>
        <authorList>
            <person name="Hongoh Y."/>
            <person name="Sharma V.K."/>
            <person name="Prakash T."/>
            <person name="Noda S."/>
            <person name="Toh H."/>
            <person name="Taylor T.D."/>
            <person name="Kudo T."/>
            <person name="Sakaki Y."/>
            <person name="Toyoda A."/>
            <person name="Hattori M."/>
            <person name="Ohkuma M."/>
        </authorList>
    </citation>
    <scope>NUCLEOTIDE SEQUENCE [LARGE SCALE GENOMIC DNA]</scope>
</reference>
<sequence>MNVNGLRISIIQLEIIWEDKEKNIKNYQSFISQLKGKSDLVVLPEMFATGFSVSAKHLPETNTDKIMQTILSWSRVFDLAISSSFLAKDKDGNLFNRGFFATPEGKIHFSDKRHLFRMSEEIHLFNPGENYNIIPYKNWNIRLIICYDLRFPVWTRNKNNEYDLLLCVANWPKTRSNSWEILLKARSIENLCYTCGVNRIGHDGNNISYQGGSMLLNFKGEIILEAGKDQESALTTTIYKEKLQDFRNKFPIWKDADSFNFS</sequence>
<dbReference type="KEGG" id="aps:CFPG_663"/>
<dbReference type="InterPro" id="IPR036526">
    <property type="entry name" value="C-N_Hydrolase_sf"/>
</dbReference>
<feature type="domain" description="CN hydrolase" evidence="6">
    <location>
        <begin position="6"/>
        <end position="240"/>
    </location>
</feature>
<dbReference type="FunFam" id="3.60.110.10:FF:000004">
    <property type="entry name" value="Carbon-nitrogen hydrolase"/>
    <property type="match status" value="1"/>
</dbReference>
<dbReference type="NCBIfam" id="NF007757">
    <property type="entry name" value="PRK10438.1"/>
    <property type="match status" value="1"/>
</dbReference>
<evidence type="ECO:0000256" key="4">
    <source>
        <dbReference type="ARBA" id="ARBA00052904"/>
    </source>
</evidence>
<dbReference type="Pfam" id="PF00795">
    <property type="entry name" value="CN_hydrolase"/>
    <property type="match status" value="1"/>
</dbReference>
<dbReference type="GO" id="GO:0106008">
    <property type="term" value="F:2-oxoglutaramate amidase activity"/>
    <property type="evidence" value="ECO:0007669"/>
    <property type="project" value="TreeGrafter"/>
</dbReference>
<name>B6YRV4_AZOPC</name>
<dbReference type="eggNOG" id="COG0388">
    <property type="taxonomic scope" value="Bacteria"/>
</dbReference>
<dbReference type="OrthoDB" id="9811121at2"/>
<dbReference type="SUPFAM" id="SSF56317">
    <property type="entry name" value="Carbon-nitrogen hydrolase"/>
    <property type="match status" value="1"/>
</dbReference>
<comment type="similarity">
    <text evidence="1">Belongs to the carbon-nitrogen hydrolase superfamily. NIT1/NIT2 family.</text>
</comment>
<dbReference type="PROSITE" id="PS50263">
    <property type="entry name" value="CN_HYDROLASE"/>
    <property type="match status" value="1"/>
</dbReference>
<protein>
    <recommendedName>
        <fullName evidence="5">Omega-amidase YafV</fullName>
        <ecNumber evidence="3">3.5.1.3</ecNumber>
    </recommendedName>
</protein>
<organism evidence="7 8">
    <name type="scientific">Azobacteroides pseudotrichonymphae genomovar. CFP2</name>
    <dbReference type="NCBI Taxonomy" id="511995"/>
    <lineage>
        <taxon>Bacteria</taxon>
        <taxon>Pseudomonadati</taxon>
        <taxon>Bacteroidota</taxon>
        <taxon>Bacteroidia</taxon>
        <taxon>Bacteroidales</taxon>
        <taxon>Candidatus Azobacteroides</taxon>
    </lineage>
</organism>
<evidence type="ECO:0000313" key="7">
    <source>
        <dbReference type="EMBL" id="BAG83926.1"/>
    </source>
</evidence>
<dbReference type="EMBL" id="AP010656">
    <property type="protein sequence ID" value="BAG83926.1"/>
    <property type="molecule type" value="Genomic_DNA"/>
</dbReference>